<dbReference type="PANTHER" id="PTHR39069">
    <property type="entry name" value="ECDYSONE-INDUCIBLE GENE E1, ISOFORM A"/>
    <property type="match status" value="1"/>
</dbReference>
<dbReference type="PANTHER" id="PTHR39069:SF8">
    <property type="entry name" value="FI17111P1"/>
    <property type="match status" value="1"/>
</dbReference>
<organism evidence="3">
    <name type="scientific">Cotesia chilonis</name>
    <dbReference type="NCBI Taxonomy" id="89804"/>
    <lineage>
        <taxon>Eukaryota</taxon>
        <taxon>Metazoa</taxon>
        <taxon>Ecdysozoa</taxon>
        <taxon>Arthropoda</taxon>
        <taxon>Hexapoda</taxon>
        <taxon>Insecta</taxon>
        <taxon>Pterygota</taxon>
        <taxon>Neoptera</taxon>
        <taxon>Endopterygota</taxon>
        <taxon>Hymenoptera</taxon>
        <taxon>Apocrita</taxon>
        <taxon>Ichneumonoidea</taxon>
        <taxon>Braconidae</taxon>
        <taxon>Microgastrinae</taxon>
        <taxon>Cotesia</taxon>
    </lineage>
</organism>
<feature type="domain" description="EB" evidence="2">
    <location>
        <begin position="236"/>
        <end position="284"/>
    </location>
</feature>
<feature type="chain" id="PRO_5019185948" evidence="1">
    <location>
        <begin position="19"/>
        <end position="325"/>
    </location>
</feature>
<name>A0A411G603_9HYME</name>
<dbReference type="InterPro" id="IPR006149">
    <property type="entry name" value="EB_dom"/>
</dbReference>
<sequence length="325" mass="36696">MYIYVLILQLVAVSSVLAVERAISTTYVLGYPCRINSDCPEYAAGCYSSRCCCYSDYRADNGLCVQYAKKVGDSCSKSFLVCKGVQNSYCSDNTCKCRWGYTEVSGKCRPILDGTCVFNSRVTDQQCYGDGVTCSKDNKCICKDDYVRYMRQCLKRAKGLLNGFCSSDIQCEHLPNSECRSTCVCKLTYALKLINGRNDQHECVKSLGASCKQNQDCVFNNLTCLNSMCECHEYYYETKNTCYRKIFRLNEDCNHYNACLPLHSSCYNGKCRCDWNYFEKDGSCLKGLHAPCTSQDECKKDNSNCINGKCACIENFEELAGECRN</sequence>
<evidence type="ECO:0000313" key="3">
    <source>
        <dbReference type="EMBL" id="QBB01287.1"/>
    </source>
</evidence>
<dbReference type="Pfam" id="PF01683">
    <property type="entry name" value="EB"/>
    <property type="match status" value="1"/>
</dbReference>
<protein>
    <submittedName>
        <fullName evidence="3">Immunoevasive protein-1</fullName>
    </submittedName>
</protein>
<proteinExistence type="evidence at transcript level"/>
<evidence type="ECO:0000256" key="1">
    <source>
        <dbReference type="SAM" id="SignalP"/>
    </source>
</evidence>
<evidence type="ECO:0000259" key="2">
    <source>
        <dbReference type="Pfam" id="PF01683"/>
    </source>
</evidence>
<keyword evidence="1" id="KW-0732">Signal</keyword>
<dbReference type="AlphaFoldDB" id="A0A411G603"/>
<feature type="signal peptide" evidence="1">
    <location>
        <begin position="1"/>
        <end position="18"/>
    </location>
</feature>
<accession>A0A411G603</accession>
<reference evidence="3" key="1">
    <citation type="submission" date="2018-05" db="EMBL/GenBank/DDBJ databases">
        <title>Proteins involved in passive avoidance of endoparasitoid Cotesia chilonis to evade its host Chilo suppressalis immune responses.</title>
        <authorList>
            <person name="Teng Z."/>
            <person name="Ye X."/>
            <person name="Wu H."/>
            <person name="Xiong S."/>
            <person name="Xu G."/>
            <person name="Fang Q."/>
            <person name="Ye G."/>
        </authorList>
    </citation>
    <scope>NUCLEOTIDE SEQUENCE</scope>
    <source>
        <tissue evidence="3">Ovary</tissue>
    </source>
</reference>
<dbReference type="EMBL" id="MH365478">
    <property type="protein sequence ID" value="QBB01287.1"/>
    <property type="molecule type" value="mRNA"/>
</dbReference>